<name>A0AAV9SAQ0_9TELE</name>
<gene>
    <name evidence="1" type="ORF">CRENBAI_018951</name>
</gene>
<proteinExistence type="predicted"/>
<dbReference type="EMBL" id="JAHHUM010000624">
    <property type="protein sequence ID" value="KAK5618395.1"/>
    <property type="molecule type" value="Genomic_DNA"/>
</dbReference>
<dbReference type="Proteomes" id="UP001311232">
    <property type="component" value="Unassembled WGS sequence"/>
</dbReference>
<sequence length="106" mass="12429">MVEILIPTEFKNYVAGQQNLPFFRSVSLDICQEFGNTCAAKFCVRIKEYCIYTHQHLQYILMPSSTSSAHSVDFCFTSQRNMLQTVVTNQFCFPLNKLDKEERKMW</sequence>
<comment type="caution">
    <text evidence="1">The sequence shown here is derived from an EMBL/GenBank/DDBJ whole genome shotgun (WGS) entry which is preliminary data.</text>
</comment>
<protein>
    <submittedName>
        <fullName evidence="1">Uncharacterized protein</fullName>
    </submittedName>
</protein>
<organism evidence="1 2">
    <name type="scientific">Crenichthys baileyi</name>
    <name type="common">White River springfish</name>
    <dbReference type="NCBI Taxonomy" id="28760"/>
    <lineage>
        <taxon>Eukaryota</taxon>
        <taxon>Metazoa</taxon>
        <taxon>Chordata</taxon>
        <taxon>Craniata</taxon>
        <taxon>Vertebrata</taxon>
        <taxon>Euteleostomi</taxon>
        <taxon>Actinopterygii</taxon>
        <taxon>Neopterygii</taxon>
        <taxon>Teleostei</taxon>
        <taxon>Neoteleostei</taxon>
        <taxon>Acanthomorphata</taxon>
        <taxon>Ovalentaria</taxon>
        <taxon>Atherinomorphae</taxon>
        <taxon>Cyprinodontiformes</taxon>
        <taxon>Goodeidae</taxon>
        <taxon>Crenichthys</taxon>
    </lineage>
</organism>
<accession>A0AAV9SAQ0</accession>
<evidence type="ECO:0000313" key="2">
    <source>
        <dbReference type="Proteomes" id="UP001311232"/>
    </source>
</evidence>
<reference evidence="1 2" key="1">
    <citation type="submission" date="2021-06" db="EMBL/GenBank/DDBJ databases">
        <authorList>
            <person name="Palmer J.M."/>
        </authorList>
    </citation>
    <scope>NUCLEOTIDE SEQUENCE [LARGE SCALE GENOMIC DNA]</scope>
    <source>
        <strain evidence="1 2">MEX-2019</strain>
        <tissue evidence="1">Muscle</tissue>
    </source>
</reference>
<dbReference type="AlphaFoldDB" id="A0AAV9SAQ0"/>
<keyword evidence="2" id="KW-1185">Reference proteome</keyword>
<evidence type="ECO:0000313" key="1">
    <source>
        <dbReference type="EMBL" id="KAK5618395.1"/>
    </source>
</evidence>